<evidence type="ECO:0000259" key="5">
    <source>
        <dbReference type="SMART" id="SM00382"/>
    </source>
</evidence>
<name>A0A329VEJ3_9GAMM</name>
<feature type="domain" description="AAA+ ATPase" evidence="5">
    <location>
        <begin position="327"/>
        <end position="519"/>
    </location>
</feature>
<dbReference type="NCBIfam" id="TIGR00345">
    <property type="entry name" value="GET3_arsA_TRC40"/>
    <property type="match status" value="1"/>
</dbReference>
<comment type="caution">
    <text evidence="6">The sequence shown here is derived from an EMBL/GenBank/DDBJ whole genome shotgun (WGS) entry which is preliminary data.</text>
</comment>
<dbReference type="GO" id="GO:0016887">
    <property type="term" value="F:ATP hydrolysis activity"/>
    <property type="evidence" value="ECO:0007669"/>
    <property type="project" value="UniProtKB-UniRule"/>
</dbReference>
<dbReference type="NCBIfam" id="TIGR04291">
    <property type="entry name" value="arsen_driv_ArsA"/>
    <property type="match status" value="1"/>
</dbReference>
<evidence type="ECO:0000313" key="6">
    <source>
        <dbReference type="EMBL" id="RAW90358.1"/>
    </source>
</evidence>
<gene>
    <name evidence="6" type="primary">arsA</name>
    <name evidence="6" type="ORF">CKY01_13365</name>
</gene>
<sequence>MPFKFLHDAPPFLFFTGKGGVGKTSLACATAMRLADTGKRVLLVSTDPASNVGQVFNQPIGHQIVAIAQVPSLSALEVDPMAAAQAYRDRVLGPVRDSMPAEIVQSIEEQLSGSCTTEIAAFDEFTGLLTNQTLRNDFDHIVFDTAPTGHTIRMLELPGAWSGYLENNPDAAANLGPLVGLEKNRNQYADAVKALANPVQTRLVLVARAQSSTLKEVSHTHDELHSIGLTRQYLVINGVLPQQATEGDPLAATIFEREQYALTQLPANLSALPQDRLPLKPFNLMGVQALRMLLGDSSDEPLESRHDQALAAFPALAELVDALSMQGNGLVMMMGKGGVGKTTVAAAIAVALAQRGYQVHLTTSDPAAHLSYTLDGSLKNLSVSRIDPKVETENYRQFVLENQGKELDVEGLAVLEEDLRSPCTEEIAVFQAFSRIVKEADKHFVIMDTAPTGHTLLLLDATGAYHRDMVRQMGKQVITPMTQLQDPEKTRVIVVTLAETTPVLEAVNLQDDLRRAQIEPWAWVVNNSLAAARPTSPFLVTRANRELPLISEVQDRHAKRFAMIPLQAQEPVGIDLLERMAAHRHLTQRKEDKP</sequence>
<dbReference type="SUPFAM" id="SSF52540">
    <property type="entry name" value="P-loop containing nucleoside triphosphate hydrolases"/>
    <property type="match status" value="2"/>
</dbReference>
<accession>A0A329VEJ3</accession>
<dbReference type="EMBL" id="NSCI01000017">
    <property type="protein sequence ID" value="RAW90358.1"/>
    <property type="molecule type" value="Genomic_DNA"/>
</dbReference>
<keyword evidence="4" id="KW-0059">Arsenical resistance</keyword>
<dbReference type="InterPro" id="IPR003593">
    <property type="entry name" value="AAA+_ATPase"/>
</dbReference>
<dbReference type="CDD" id="cd02035">
    <property type="entry name" value="ArsA"/>
    <property type="match status" value="2"/>
</dbReference>
<comment type="catalytic activity">
    <reaction evidence="2 4">
        <text>arsenite(in) + ATP + H2O = arsenite(out) + ADP + phosphate + H(+)</text>
        <dbReference type="Rhea" id="RHEA:11348"/>
        <dbReference type="ChEBI" id="CHEBI:15377"/>
        <dbReference type="ChEBI" id="CHEBI:15378"/>
        <dbReference type="ChEBI" id="CHEBI:29242"/>
        <dbReference type="ChEBI" id="CHEBI:30616"/>
        <dbReference type="ChEBI" id="CHEBI:43474"/>
        <dbReference type="ChEBI" id="CHEBI:456216"/>
        <dbReference type="EC" id="7.3.2.7"/>
    </reaction>
</comment>
<reference evidence="6 7" key="1">
    <citation type="journal article" date="2018" name="Int. J. Syst. Evol. Microbiol.">
        <title>Whole-genome-based revisit of Photorhabdus phylogeny: proposal for the elevation of most Photorhabdus subspecies to the species level and description of one novel species Photorhabdus bodei sp. nov., and one novel subspecies Photorhabdus laumondii subsp. clarkei subsp. nov.</title>
        <authorList>
            <person name="Machado R.A.R."/>
            <person name="Wuthrich D."/>
            <person name="Kuhnert P."/>
            <person name="Arce C.C.M."/>
            <person name="Thonen L."/>
            <person name="Ruiz C."/>
            <person name="Zhang X."/>
            <person name="Robert C.A.M."/>
            <person name="Karimi J."/>
            <person name="Kamali S."/>
            <person name="Ma J."/>
            <person name="Bruggmann R."/>
            <person name="Erb M."/>
        </authorList>
    </citation>
    <scope>NUCLEOTIDE SEQUENCE [LARGE SCALE GENOMIC DNA]</scope>
    <source>
        <strain evidence="6 7">BOJ-47</strain>
    </source>
</reference>
<dbReference type="Pfam" id="PF02374">
    <property type="entry name" value="ArsA_ATPase"/>
    <property type="match status" value="3"/>
</dbReference>
<dbReference type="EC" id="7.3.2.7" evidence="3 4"/>
<dbReference type="InterPro" id="IPR027417">
    <property type="entry name" value="P-loop_NTPase"/>
</dbReference>
<dbReference type="PIRSF" id="PIRSF001327">
    <property type="entry name" value="Arsenical_pump-driving_ATPase"/>
    <property type="match status" value="1"/>
</dbReference>
<comment type="function">
    <text evidence="4">Anion-transporting ATPase.</text>
</comment>
<evidence type="ECO:0000313" key="7">
    <source>
        <dbReference type="Proteomes" id="UP000250870"/>
    </source>
</evidence>
<keyword evidence="4" id="KW-0547">Nucleotide-binding</keyword>
<dbReference type="RefSeq" id="WP_113026051.1">
    <property type="nucleotide sequence ID" value="NZ_CAWNWQ010000017.1"/>
</dbReference>
<dbReference type="SMART" id="SM00382">
    <property type="entry name" value="AAA"/>
    <property type="match status" value="2"/>
</dbReference>
<feature type="domain" description="AAA+ ATPase" evidence="5">
    <location>
        <begin position="9"/>
        <end position="265"/>
    </location>
</feature>
<dbReference type="PANTHER" id="PTHR10803:SF3">
    <property type="entry name" value="ATPASE GET3"/>
    <property type="match status" value="1"/>
</dbReference>
<evidence type="ECO:0000256" key="1">
    <source>
        <dbReference type="ARBA" id="ARBA00011040"/>
    </source>
</evidence>
<dbReference type="GO" id="GO:0005524">
    <property type="term" value="F:ATP binding"/>
    <property type="evidence" value="ECO:0007669"/>
    <property type="project" value="UniProtKB-UniRule"/>
</dbReference>
<protein>
    <recommendedName>
        <fullName evidence="3 4">Arsenical pump-driving ATPase</fullName>
        <ecNumber evidence="3 4">7.3.2.7</ecNumber>
    </recommendedName>
</protein>
<dbReference type="GO" id="GO:0015446">
    <property type="term" value="F:ATPase-coupled arsenite transmembrane transporter activity"/>
    <property type="evidence" value="ECO:0007669"/>
    <property type="project" value="UniProtKB-UniRule"/>
</dbReference>
<dbReference type="PANTHER" id="PTHR10803">
    <property type="entry name" value="ARSENICAL PUMP-DRIVING ATPASE ARSENITE-TRANSLOCATING ATPASE"/>
    <property type="match status" value="1"/>
</dbReference>
<dbReference type="Gene3D" id="3.40.50.300">
    <property type="entry name" value="P-loop containing nucleotide triphosphate hydrolases"/>
    <property type="match status" value="2"/>
</dbReference>
<dbReference type="InterPro" id="IPR027541">
    <property type="entry name" value="Ars_ATPase"/>
</dbReference>
<keyword evidence="4" id="KW-0067">ATP-binding</keyword>
<evidence type="ECO:0000256" key="2">
    <source>
        <dbReference type="ARBA" id="ARBA00052296"/>
    </source>
</evidence>
<comment type="similarity">
    <text evidence="1 4">Belongs to the arsA ATPase family.</text>
</comment>
<dbReference type="AlphaFoldDB" id="A0A329VEJ3"/>
<evidence type="ECO:0000256" key="3">
    <source>
        <dbReference type="NCBIfam" id="TIGR04291"/>
    </source>
</evidence>
<keyword evidence="4" id="KW-1278">Translocase</keyword>
<evidence type="ECO:0000256" key="4">
    <source>
        <dbReference type="PIRNR" id="PIRNR001327"/>
    </source>
</evidence>
<dbReference type="InterPro" id="IPR016300">
    <property type="entry name" value="ATPase_ArsA/GET3"/>
</dbReference>
<dbReference type="Proteomes" id="UP000250870">
    <property type="component" value="Unassembled WGS sequence"/>
</dbReference>
<dbReference type="InterPro" id="IPR025723">
    <property type="entry name" value="ArsA/GET3_ATPase-like"/>
</dbReference>
<proteinExistence type="inferred from homology"/>
<organism evidence="6 7">
    <name type="scientific">Photorhabdus laumondii subsp. clarkei</name>
    <dbReference type="NCBI Taxonomy" id="2029685"/>
    <lineage>
        <taxon>Bacteria</taxon>
        <taxon>Pseudomonadati</taxon>
        <taxon>Pseudomonadota</taxon>
        <taxon>Gammaproteobacteria</taxon>
        <taxon>Enterobacterales</taxon>
        <taxon>Morganellaceae</taxon>
        <taxon>Photorhabdus</taxon>
    </lineage>
</organism>